<protein>
    <submittedName>
        <fullName evidence="2">Uncharacterized protein</fullName>
    </submittedName>
</protein>
<dbReference type="EMBL" id="JAEPRD010000049">
    <property type="protein sequence ID" value="KAG2203797.1"/>
    <property type="molecule type" value="Genomic_DNA"/>
</dbReference>
<comment type="caution">
    <text evidence="2">The sequence shown here is derived from an EMBL/GenBank/DDBJ whole genome shotgun (WGS) entry which is preliminary data.</text>
</comment>
<name>A0A8H7V370_9FUNG</name>
<dbReference type="InterPro" id="IPR028265">
    <property type="entry name" value="TTDN1/SICKLE"/>
</dbReference>
<evidence type="ECO:0000256" key="1">
    <source>
        <dbReference type="SAM" id="MobiDB-lite"/>
    </source>
</evidence>
<gene>
    <name evidence="2" type="ORF">INT47_012730</name>
</gene>
<evidence type="ECO:0000313" key="2">
    <source>
        <dbReference type="EMBL" id="KAG2203797.1"/>
    </source>
</evidence>
<dbReference type="AlphaFoldDB" id="A0A8H7V370"/>
<feature type="compositionally biased region" description="Gly residues" evidence="1">
    <location>
        <begin position="23"/>
        <end position="37"/>
    </location>
</feature>
<evidence type="ECO:0000313" key="3">
    <source>
        <dbReference type="Proteomes" id="UP000603453"/>
    </source>
</evidence>
<organism evidence="2 3">
    <name type="scientific">Mucor saturninus</name>
    <dbReference type="NCBI Taxonomy" id="64648"/>
    <lineage>
        <taxon>Eukaryota</taxon>
        <taxon>Fungi</taxon>
        <taxon>Fungi incertae sedis</taxon>
        <taxon>Mucoromycota</taxon>
        <taxon>Mucoromycotina</taxon>
        <taxon>Mucoromycetes</taxon>
        <taxon>Mucorales</taxon>
        <taxon>Mucorineae</taxon>
        <taxon>Mucoraceae</taxon>
        <taxon>Mucor</taxon>
    </lineage>
</organism>
<proteinExistence type="predicted"/>
<keyword evidence="3" id="KW-1185">Reference proteome</keyword>
<dbReference type="Pfam" id="PF15502">
    <property type="entry name" value="MPLKIP"/>
    <property type="match status" value="1"/>
</dbReference>
<feature type="region of interest" description="Disordered" evidence="1">
    <location>
        <begin position="1"/>
        <end position="52"/>
    </location>
</feature>
<dbReference type="OrthoDB" id="2288365at2759"/>
<dbReference type="GO" id="GO:0003723">
    <property type="term" value="F:RNA binding"/>
    <property type="evidence" value="ECO:0007669"/>
    <property type="project" value="UniProtKB-KW"/>
</dbReference>
<sequence>MSDQPFHSFGGGRGGGRGRGRGGNRGGFNRGGRGRGGFHNNNHHSKQYTDVDYSPEAIEARFSAYYSPSITKDPWSHLIQEHKDDQ</sequence>
<reference evidence="2" key="1">
    <citation type="submission" date="2020-12" db="EMBL/GenBank/DDBJ databases">
        <title>Metabolic potential, ecology and presence of endohyphal bacteria is reflected in genomic diversity of Mucoromycotina.</title>
        <authorList>
            <person name="Muszewska A."/>
            <person name="Okrasinska A."/>
            <person name="Steczkiewicz K."/>
            <person name="Drgas O."/>
            <person name="Orlowska M."/>
            <person name="Perlinska-Lenart U."/>
            <person name="Aleksandrzak-Piekarczyk T."/>
            <person name="Szatraj K."/>
            <person name="Zielenkiewicz U."/>
            <person name="Pilsyk S."/>
            <person name="Malc E."/>
            <person name="Mieczkowski P."/>
            <person name="Kruszewska J.S."/>
            <person name="Biernat P."/>
            <person name="Pawlowska J."/>
        </authorList>
    </citation>
    <scope>NUCLEOTIDE SEQUENCE</scope>
    <source>
        <strain evidence="2">WA0000017839</strain>
    </source>
</reference>
<dbReference type="Proteomes" id="UP000603453">
    <property type="component" value="Unassembled WGS sequence"/>
</dbReference>
<accession>A0A8H7V370</accession>